<sequence>VFLPDNVEPTITAPNFDSISHYEMIEPTSSDVVMGTVLKIGDLKAMGLIHNTPVGAVEALLEAVHVYTGLPWWSTILFTTFAMRVLFLPLLVNSQRNTIKLITLQPKIEQLMEDFKKAKNNGDNSLMMRKHQQIREFYTENKISPWKNFYLIALQTPVMISFFLAVKKMSEFPVPGFESGGVLWFQNLTIPDPYYILPLLMSATFIAMMETSDAARINTPKAQTMKWAFRGITVISIPVAMSLSSSVHMYLMSSTIFSVLQTLLMNNKTIRRYLDLPAMPQMLKKTEKKPFQESLKQWNSDVRKNVKDQQKRPERL</sequence>
<protein>
    <submittedName>
        <fullName evidence="1">13171_t:CDS:1</fullName>
    </submittedName>
</protein>
<name>A0ACA9MCJ6_9GLOM</name>
<feature type="non-terminal residue" evidence="1">
    <location>
        <position position="1"/>
    </location>
</feature>
<organism evidence="1 2">
    <name type="scientific">Cetraspora pellucida</name>
    <dbReference type="NCBI Taxonomy" id="1433469"/>
    <lineage>
        <taxon>Eukaryota</taxon>
        <taxon>Fungi</taxon>
        <taxon>Fungi incertae sedis</taxon>
        <taxon>Mucoromycota</taxon>
        <taxon>Glomeromycotina</taxon>
        <taxon>Glomeromycetes</taxon>
        <taxon>Diversisporales</taxon>
        <taxon>Gigasporaceae</taxon>
        <taxon>Cetraspora</taxon>
    </lineage>
</organism>
<comment type="caution">
    <text evidence="1">The sequence shown here is derived from an EMBL/GenBank/DDBJ whole genome shotgun (WGS) entry which is preliminary data.</text>
</comment>
<accession>A0ACA9MCJ6</accession>
<evidence type="ECO:0000313" key="2">
    <source>
        <dbReference type="Proteomes" id="UP000789366"/>
    </source>
</evidence>
<dbReference type="Proteomes" id="UP000789366">
    <property type="component" value="Unassembled WGS sequence"/>
</dbReference>
<keyword evidence="2" id="KW-1185">Reference proteome</keyword>
<evidence type="ECO:0000313" key="1">
    <source>
        <dbReference type="EMBL" id="CAG8583540.1"/>
    </source>
</evidence>
<proteinExistence type="predicted"/>
<dbReference type="EMBL" id="CAJVPW010007655">
    <property type="protein sequence ID" value="CAG8583540.1"/>
    <property type="molecule type" value="Genomic_DNA"/>
</dbReference>
<reference evidence="1" key="1">
    <citation type="submission" date="2021-06" db="EMBL/GenBank/DDBJ databases">
        <authorList>
            <person name="Kallberg Y."/>
            <person name="Tangrot J."/>
            <person name="Rosling A."/>
        </authorList>
    </citation>
    <scope>NUCLEOTIDE SEQUENCE</scope>
    <source>
        <strain evidence="1">28 12/20/2015</strain>
    </source>
</reference>
<gene>
    <name evidence="1" type="ORF">SPELUC_LOCUS6462</name>
</gene>